<dbReference type="Pfam" id="PF03431">
    <property type="entry name" value="RNA_replicase_B"/>
    <property type="match status" value="1"/>
</dbReference>
<organism evidence="11">
    <name type="scientific">Leviviridae sp</name>
    <dbReference type="NCBI Taxonomy" id="2027243"/>
    <lineage>
        <taxon>Viruses</taxon>
        <taxon>Riboviria</taxon>
        <taxon>Orthornavirae</taxon>
        <taxon>Lenarviricota</taxon>
        <taxon>Leviviricetes</taxon>
        <taxon>Norzivirales</taxon>
        <taxon>Fiersviridae</taxon>
    </lineage>
</organism>
<evidence type="ECO:0000256" key="6">
    <source>
        <dbReference type="ARBA" id="ARBA00022953"/>
    </source>
</evidence>
<evidence type="ECO:0000256" key="3">
    <source>
        <dbReference type="ARBA" id="ARBA00022679"/>
    </source>
</evidence>
<proteinExistence type="predicted"/>
<evidence type="ECO:0000256" key="5">
    <source>
        <dbReference type="ARBA" id="ARBA00022741"/>
    </source>
</evidence>
<feature type="binding site" evidence="9">
    <location>
        <position position="283"/>
    </location>
    <ligand>
        <name>Mg(2+)</name>
        <dbReference type="ChEBI" id="CHEBI:18420"/>
        <label>2</label>
    </ligand>
</feature>
<dbReference type="GO" id="GO:0003968">
    <property type="term" value="F:RNA-directed RNA polymerase activity"/>
    <property type="evidence" value="ECO:0007669"/>
    <property type="project" value="UniProtKB-KW"/>
</dbReference>
<feature type="binding site" evidence="9">
    <location>
        <position position="374"/>
    </location>
    <ligand>
        <name>Mg(2+)</name>
        <dbReference type="ChEBI" id="CHEBI:18420"/>
        <label>2</label>
    </ligand>
</feature>
<feature type="domain" description="RdRp catalytic" evidence="10">
    <location>
        <begin position="268"/>
        <end position="406"/>
    </location>
</feature>
<dbReference type="EMBL" id="MN033321">
    <property type="protein sequence ID" value="QDH87367.1"/>
    <property type="molecule type" value="Genomic_RNA"/>
</dbReference>
<keyword evidence="2 11" id="KW-0696">RNA-directed RNA polymerase</keyword>
<gene>
    <name evidence="11" type="ORF">H3BulkLitter171360_000001</name>
</gene>
<name>A0A514D163_9VIRU</name>
<dbReference type="GO" id="GO:0039694">
    <property type="term" value="P:viral RNA genome replication"/>
    <property type="evidence" value="ECO:0007669"/>
    <property type="project" value="InterPro"/>
</dbReference>
<dbReference type="EC" id="2.7.7.48" evidence="1"/>
<feature type="binding site" evidence="9">
    <location>
        <position position="375"/>
    </location>
    <ligand>
        <name>Mg(2+)</name>
        <dbReference type="ChEBI" id="CHEBI:18420"/>
        <label>2</label>
    </ligand>
</feature>
<dbReference type="GO" id="GO:0046872">
    <property type="term" value="F:metal ion binding"/>
    <property type="evidence" value="ECO:0007669"/>
    <property type="project" value="UniProtKB-KW"/>
</dbReference>
<evidence type="ECO:0000256" key="9">
    <source>
        <dbReference type="PIRSR" id="PIRSR605093-1"/>
    </source>
</evidence>
<evidence type="ECO:0000256" key="2">
    <source>
        <dbReference type="ARBA" id="ARBA00022484"/>
    </source>
</evidence>
<evidence type="ECO:0000256" key="4">
    <source>
        <dbReference type="ARBA" id="ARBA00022695"/>
    </source>
</evidence>
<dbReference type="PROSITE" id="PS50522">
    <property type="entry name" value="RDRP_PHAGE"/>
    <property type="match status" value="1"/>
</dbReference>
<keyword evidence="3" id="KW-0808">Transferase</keyword>
<comment type="catalytic activity">
    <reaction evidence="8">
        <text>RNA(n) + a ribonucleoside 5'-triphosphate = RNA(n+1) + diphosphate</text>
        <dbReference type="Rhea" id="RHEA:21248"/>
        <dbReference type="Rhea" id="RHEA-COMP:14527"/>
        <dbReference type="Rhea" id="RHEA-COMP:17342"/>
        <dbReference type="ChEBI" id="CHEBI:33019"/>
        <dbReference type="ChEBI" id="CHEBI:61557"/>
        <dbReference type="ChEBI" id="CHEBI:140395"/>
        <dbReference type="EC" id="2.7.7.48"/>
    </reaction>
</comment>
<reference evidence="11" key="1">
    <citation type="submission" date="2019-05" db="EMBL/GenBank/DDBJ databases">
        <title>Metatranscriptomic reconstruction reveals RNA viruses with the potential to shape carbon cycling in soil.</title>
        <authorList>
            <person name="Starr E.P."/>
            <person name="Nuccio E."/>
            <person name="Pett-Ridge J."/>
            <person name="Banfield J.F."/>
            <person name="Firestone M.K."/>
        </authorList>
    </citation>
    <scope>NUCLEOTIDE SEQUENCE</scope>
    <source>
        <strain evidence="11">H3_Bulk_Litter_17_scaffold_1360</strain>
    </source>
</reference>
<evidence type="ECO:0000256" key="8">
    <source>
        <dbReference type="ARBA" id="ARBA00048744"/>
    </source>
</evidence>
<comment type="cofactor">
    <cofactor evidence="9">
        <name>Mg(2+)</name>
        <dbReference type="ChEBI" id="CHEBI:18420"/>
    </cofactor>
    <text evidence="9">Binds 2 Mg(2+) per subunit.</text>
</comment>
<accession>A0A514D163</accession>
<keyword evidence="6" id="KW-0693">Viral RNA replication</keyword>
<dbReference type="InterPro" id="IPR043502">
    <property type="entry name" value="DNA/RNA_pol_sf"/>
</dbReference>
<keyword evidence="9" id="KW-0460">Magnesium</keyword>
<evidence type="ECO:0000256" key="7">
    <source>
        <dbReference type="ARBA" id="ARBA00030248"/>
    </source>
</evidence>
<protein>
    <recommendedName>
        <fullName evidence="1">RNA-directed RNA polymerase</fullName>
        <ecNumber evidence="1">2.7.7.48</ecNumber>
    </recommendedName>
    <alternativeName>
        <fullName evidence="7">RNA replicase beta chain</fullName>
    </alternativeName>
</protein>
<dbReference type="GO" id="GO:0000166">
    <property type="term" value="F:nucleotide binding"/>
    <property type="evidence" value="ECO:0007669"/>
    <property type="project" value="UniProtKB-KW"/>
</dbReference>
<dbReference type="SUPFAM" id="SSF56672">
    <property type="entry name" value="DNA/RNA polymerases"/>
    <property type="match status" value="1"/>
</dbReference>
<evidence type="ECO:0000313" key="11">
    <source>
        <dbReference type="EMBL" id="QDH87367.1"/>
    </source>
</evidence>
<keyword evidence="4" id="KW-0548">Nucleotidyltransferase</keyword>
<dbReference type="InterPro" id="IPR007096">
    <property type="entry name" value="RNA-dir_Rpol_cat_phage"/>
</dbReference>
<dbReference type="InterPro" id="IPR005093">
    <property type="entry name" value="RNArep_beta"/>
</dbReference>
<sequence>MSWTHKYNQWVSTRSIGQHVLFMKQMSQAVADLGGPLCQELNTLMQVEDFRGLVEFKFDYDRGYCYSDYCYARQIVALVEKQEFLDLGYNKKRAAVEAFIAAEERCRATNDRLELPCPERDVSAVLHYAQRKIAEVLGDCPTLETLDLFFGPGATTNVKGRHANARRKLSTRMACSEELLPTVSELLAELPLWVSHVGKPAPDGDSVTVPVDISVGKLHFVPKNSKTFRPICIEPVLNSLLQKGYGSVIKRRLRKFGIDLFDQARNQELARVGSLQGNLATIDLKSASDTVSIGLVLNLLPFPWASALANCRTGQVECEGVLLDLEKFSSMGNGYTFELESLVFFGLMSGVISYMKQIGEIDKGSNPLLGVYGDDLVIPTNCYDLAVKVLNYCGFDVNLQKSFCHGSFRESCGADYFVGHDLRPFYLRKELSDQVLYSFHNWAMRRGERLIAELCLRWTSRKLRLWGPNGFGDGHLVGSWVLQVPREHRRCGWETGYFRTYALQPKRDLQPLDGDILMPAYSTYSGMSAEGPCDPFVIRGYQGCTVRKVYTNACSVMYRRNM</sequence>
<evidence type="ECO:0000259" key="10">
    <source>
        <dbReference type="PROSITE" id="PS50522"/>
    </source>
</evidence>
<evidence type="ECO:0000256" key="1">
    <source>
        <dbReference type="ARBA" id="ARBA00012494"/>
    </source>
</evidence>
<keyword evidence="9" id="KW-0479">Metal-binding</keyword>
<keyword evidence="5" id="KW-0547">Nucleotide-binding</keyword>